<protein>
    <submittedName>
        <fullName evidence="2">Uncharacterized protein</fullName>
    </submittedName>
</protein>
<dbReference type="Proteomes" id="UP000072520">
    <property type="component" value="Unassembled WGS sequence"/>
</dbReference>
<proteinExistence type="predicted"/>
<reference evidence="2 3" key="1">
    <citation type="journal article" date="2016" name="Front. Microbiol.">
        <title>Genomic Resource of Rice Seed Associated Bacteria.</title>
        <authorList>
            <person name="Midha S."/>
            <person name="Bansal K."/>
            <person name="Sharma S."/>
            <person name="Kumar N."/>
            <person name="Patil P.P."/>
            <person name="Chaudhry V."/>
            <person name="Patil P.B."/>
        </authorList>
    </citation>
    <scope>NUCLEOTIDE SEQUENCE [LARGE SCALE GENOMIC DNA]</scope>
    <source>
        <strain evidence="2 3">RSA13</strain>
    </source>
</reference>
<keyword evidence="1" id="KW-0472">Membrane</keyword>
<name>A0AB34VBB5_9GAMM</name>
<comment type="caution">
    <text evidence="2">The sequence shown here is derived from an EMBL/GenBank/DDBJ whole genome shotgun (WGS) entry which is preliminary data.</text>
</comment>
<organism evidence="2 3">
    <name type="scientific">Pantoea stewartii</name>
    <dbReference type="NCBI Taxonomy" id="66269"/>
    <lineage>
        <taxon>Bacteria</taxon>
        <taxon>Pseudomonadati</taxon>
        <taxon>Pseudomonadota</taxon>
        <taxon>Gammaproteobacteria</taxon>
        <taxon>Enterobacterales</taxon>
        <taxon>Erwiniaceae</taxon>
        <taxon>Pantoea</taxon>
    </lineage>
</organism>
<keyword evidence="1" id="KW-0812">Transmembrane</keyword>
<evidence type="ECO:0000256" key="1">
    <source>
        <dbReference type="SAM" id="Phobius"/>
    </source>
</evidence>
<sequence length="59" mass="6911">MALILPFVSSDLGHLLLLSNYLFSILVYIKKDQCQMLEHIFSIENWLCNQFILTLKLLI</sequence>
<dbReference type="AlphaFoldDB" id="A0AB34VBB5"/>
<feature type="transmembrane region" description="Helical" evidence="1">
    <location>
        <begin position="12"/>
        <end position="29"/>
    </location>
</feature>
<evidence type="ECO:0000313" key="3">
    <source>
        <dbReference type="Proteomes" id="UP000072520"/>
    </source>
</evidence>
<dbReference type="EMBL" id="LDSI01000027">
    <property type="protein sequence ID" value="KTS94545.1"/>
    <property type="molecule type" value="Genomic_DNA"/>
</dbReference>
<keyword evidence="1" id="KW-1133">Transmembrane helix</keyword>
<evidence type="ECO:0000313" key="2">
    <source>
        <dbReference type="EMBL" id="KTS94545.1"/>
    </source>
</evidence>
<gene>
    <name evidence="2" type="ORF">RSA13_17805</name>
</gene>
<accession>A0AB34VBB5</accession>